<comment type="caution">
    <text evidence="5">The sequence shown here is derived from an EMBL/GenBank/DDBJ whole genome shotgun (WGS) entry which is preliminary data.</text>
</comment>
<name>A0A9P4K9Y8_9PLEO</name>
<dbReference type="Gene3D" id="4.10.240.10">
    <property type="entry name" value="Zn(2)-C6 fungal-type DNA-binding domain"/>
    <property type="match status" value="1"/>
</dbReference>
<sequence>MAGGSRKAHTKSRNGCGQCKKRRRKCDQRPPRCSNCERWGIDCDFTALSAAVEQVASRAFLSGATIDSQFLTFPLPSPLFDARDIDLLQHYSIRTAFILSGSDERSIWQTHVPQEAKSHPYVMHGLLAISALHMSFIHPQDQHQCIWLALKHHEQGLASFRSSVHTITPENATAVLSFEFFANLVSSGLPVLSNLSGIQNAIASFVQTLILSRHAWAVLQPVIPSLSQSHFGPLIDLKAHFPTKDAAKQTLLRHTDGMFDRLYHFNETALHSGELKTAYKDAIDILAVIFEGLRNRPPRWADCLFWNTRVSKEYFSLLQQMQPFALVVLAHWLVVLYYSPTFWYKLWARKMIEEVCQSVGEELKPAMAWPAEAVGVIPRAVHDVQCNCTGCQGHAVLENWQKDLASEMML</sequence>
<dbReference type="OrthoDB" id="4937900at2759"/>
<dbReference type="SUPFAM" id="SSF57701">
    <property type="entry name" value="Zn2/Cys6 DNA-binding domain"/>
    <property type="match status" value="1"/>
</dbReference>
<dbReference type="CDD" id="cd00067">
    <property type="entry name" value="GAL4"/>
    <property type="match status" value="1"/>
</dbReference>
<dbReference type="GO" id="GO:0008270">
    <property type="term" value="F:zinc ion binding"/>
    <property type="evidence" value="ECO:0007669"/>
    <property type="project" value="InterPro"/>
</dbReference>
<evidence type="ECO:0000313" key="6">
    <source>
        <dbReference type="Proteomes" id="UP000800093"/>
    </source>
</evidence>
<keyword evidence="3" id="KW-1133">Transmembrane helix</keyword>
<dbReference type="PANTHER" id="PTHR47784">
    <property type="entry name" value="STEROL UPTAKE CONTROL PROTEIN 2"/>
    <property type="match status" value="1"/>
</dbReference>
<dbReference type="InterPro" id="IPR021858">
    <property type="entry name" value="Fun_TF"/>
</dbReference>
<evidence type="ECO:0000256" key="1">
    <source>
        <dbReference type="ARBA" id="ARBA00023242"/>
    </source>
</evidence>
<dbReference type="PROSITE" id="PS00463">
    <property type="entry name" value="ZN2_CY6_FUNGAL_1"/>
    <property type="match status" value="1"/>
</dbReference>
<keyword evidence="3" id="KW-0472">Membrane</keyword>
<dbReference type="Pfam" id="PF00172">
    <property type="entry name" value="Zn_clus"/>
    <property type="match status" value="1"/>
</dbReference>
<dbReference type="InterPro" id="IPR053157">
    <property type="entry name" value="Sterol_Uptake_Regulator"/>
</dbReference>
<proteinExistence type="predicted"/>
<evidence type="ECO:0000313" key="5">
    <source>
        <dbReference type="EMBL" id="KAF2262174.1"/>
    </source>
</evidence>
<evidence type="ECO:0000256" key="3">
    <source>
        <dbReference type="SAM" id="Phobius"/>
    </source>
</evidence>
<keyword evidence="6" id="KW-1185">Reference proteome</keyword>
<organism evidence="5 6">
    <name type="scientific">Lojkania enalia</name>
    <dbReference type="NCBI Taxonomy" id="147567"/>
    <lineage>
        <taxon>Eukaryota</taxon>
        <taxon>Fungi</taxon>
        <taxon>Dikarya</taxon>
        <taxon>Ascomycota</taxon>
        <taxon>Pezizomycotina</taxon>
        <taxon>Dothideomycetes</taxon>
        <taxon>Pleosporomycetidae</taxon>
        <taxon>Pleosporales</taxon>
        <taxon>Pleosporales incertae sedis</taxon>
        <taxon>Lojkania</taxon>
    </lineage>
</organism>
<feature type="transmembrane region" description="Helical" evidence="3">
    <location>
        <begin position="324"/>
        <end position="344"/>
    </location>
</feature>
<keyword evidence="1" id="KW-0539">Nucleus</keyword>
<accession>A0A9P4K9Y8</accession>
<dbReference type="AlphaFoldDB" id="A0A9P4K9Y8"/>
<keyword evidence="3" id="KW-0812">Transmembrane</keyword>
<dbReference type="Proteomes" id="UP000800093">
    <property type="component" value="Unassembled WGS sequence"/>
</dbReference>
<dbReference type="SMART" id="SM00066">
    <property type="entry name" value="GAL4"/>
    <property type="match status" value="1"/>
</dbReference>
<dbReference type="InterPro" id="IPR036864">
    <property type="entry name" value="Zn2-C6_fun-type_DNA-bd_sf"/>
</dbReference>
<dbReference type="PROSITE" id="PS50048">
    <property type="entry name" value="ZN2_CY6_FUNGAL_2"/>
    <property type="match status" value="1"/>
</dbReference>
<dbReference type="PANTHER" id="PTHR47784:SF5">
    <property type="entry name" value="STEROL UPTAKE CONTROL PROTEIN 2"/>
    <property type="match status" value="1"/>
</dbReference>
<dbReference type="Pfam" id="PF11951">
    <property type="entry name" value="Fungal_trans_2"/>
    <property type="match status" value="1"/>
</dbReference>
<feature type="region of interest" description="Disordered" evidence="2">
    <location>
        <begin position="1"/>
        <end position="21"/>
    </location>
</feature>
<evidence type="ECO:0000259" key="4">
    <source>
        <dbReference type="PROSITE" id="PS50048"/>
    </source>
</evidence>
<dbReference type="GO" id="GO:0001228">
    <property type="term" value="F:DNA-binding transcription activator activity, RNA polymerase II-specific"/>
    <property type="evidence" value="ECO:0007669"/>
    <property type="project" value="TreeGrafter"/>
</dbReference>
<feature type="domain" description="Zn(2)-C6 fungal-type" evidence="4">
    <location>
        <begin position="15"/>
        <end position="45"/>
    </location>
</feature>
<evidence type="ECO:0000256" key="2">
    <source>
        <dbReference type="SAM" id="MobiDB-lite"/>
    </source>
</evidence>
<reference evidence="6" key="1">
    <citation type="journal article" date="2020" name="Stud. Mycol.">
        <title>101 Dothideomycetes genomes: A test case for predicting lifestyles and emergence of pathogens.</title>
        <authorList>
            <person name="Haridas S."/>
            <person name="Albert R."/>
            <person name="Binder M."/>
            <person name="Bloem J."/>
            <person name="LaButti K."/>
            <person name="Salamov A."/>
            <person name="Andreopoulos B."/>
            <person name="Baker S."/>
            <person name="Barry K."/>
            <person name="Bills G."/>
            <person name="Bluhm B."/>
            <person name="Cannon C."/>
            <person name="Castanera R."/>
            <person name="Culley D."/>
            <person name="Daum C."/>
            <person name="Ezra D."/>
            <person name="Gonzalez J."/>
            <person name="Henrissat B."/>
            <person name="Kuo A."/>
            <person name="Liang C."/>
            <person name="Lipzen A."/>
            <person name="Lutzoni F."/>
            <person name="Magnuson J."/>
            <person name="Mondo S."/>
            <person name="Nolan M."/>
            <person name="Ohm R."/>
            <person name="Pangilinan J."/>
            <person name="Park H.-J."/>
            <person name="Ramirez L."/>
            <person name="Alfaro M."/>
            <person name="Sun H."/>
            <person name="Tritt A."/>
            <person name="Yoshinaga Y."/>
            <person name="Zwiers L.-H."/>
            <person name="Turgeon B."/>
            <person name="Goodwin S."/>
            <person name="Spatafora J."/>
            <person name="Crous P."/>
            <person name="Grigoriev I."/>
        </authorList>
    </citation>
    <scope>NUCLEOTIDE SEQUENCE [LARGE SCALE GENOMIC DNA]</scope>
    <source>
        <strain evidence="6">CBS 304.66</strain>
    </source>
</reference>
<protein>
    <recommendedName>
        <fullName evidence="4">Zn(2)-C6 fungal-type domain-containing protein</fullName>
    </recommendedName>
</protein>
<dbReference type="InterPro" id="IPR001138">
    <property type="entry name" value="Zn2Cys6_DnaBD"/>
</dbReference>
<dbReference type="EMBL" id="ML986644">
    <property type="protein sequence ID" value="KAF2262174.1"/>
    <property type="molecule type" value="Genomic_DNA"/>
</dbReference>
<gene>
    <name evidence="5" type="ORF">CC78DRAFT_569978</name>
</gene>
<feature type="compositionally biased region" description="Basic residues" evidence="2">
    <location>
        <begin position="1"/>
        <end position="12"/>
    </location>
</feature>